<feature type="compositionally biased region" description="Polar residues" evidence="1">
    <location>
        <begin position="161"/>
        <end position="173"/>
    </location>
</feature>
<feature type="region of interest" description="Disordered" evidence="1">
    <location>
        <begin position="1"/>
        <end position="208"/>
    </location>
</feature>
<evidence type="ECO:0000256" key="1">
    <source>
        <dbReference type="SAM" id="MobiDB-lite"/>
    </source>
</evidence>
<evidence type="ECO:0000313" key="2">
    <source>
        <dbReference type="EMBL" id="KAK4460773.1"/>
    </source>
</evidence>
<feature type="compositionally biased region" description="Acidic residues" evidence="1">
    <location>
        <begin position="187"/>
        <end position="200"/>
    </location>
</feature>
<evidence type="ECO:0000313" key="3">
    <source>
        <dbReference type="Proteomes" id="UP001321749"/>
    </source>
</evidence>
<protein>
    <submittedName>
        <fullName evidence="2">Uncharacterized protein</fullName>
    </submittedName>
</protein>
<dbReference type="EMBL" id="MU865004">
    <property type="protein sequence ID" value="KAK4460773.1"/>
    <property type="molecule type" value="Genomic_DNA"/>
</dbReference>
<comment type="caution">
    <text evidence="2">The sequence shown here is derived from an EMBL/GenBank/DDBJ whole genome shotgun (WGS) entry which is preliminary data.</text>
</comment>
<accession>A0AAV9HJA5</accession>
<proteinExistence type="predicted"/>
<sequence>MAKPPQEDAAESLRESVPGNPPNLEAAHALTKAQGLSSTSKRTTSSLDVQVSNSPQKRARLAESPGDSKSAASKRLLGLEARVNFDELDASPTTKSLNPMPTLKVESSSQLPDQQLPAGGYLQTVASSELNSPNPVNKNLLPPLQPSEGCSGTGHLPSEASAAQQNFGTSIQSADRETWEIFFSFEETSDTEDGDEQDEERDAHAQPPETAQAYDLNTHASSDPNAEEQDFLGEYFHDSKSTDQKTLSDQVETEDCSDEDFVFDLDEDTQEDHLSNKTEILHKLSLQTGIYLSSLPTTNPFPTSADGKLVVWGQHQGEPEDKWDLNGRLPKCHWYLGRLRGKDAEALKGGGKEAGTGWAGEMGSGMDEMIGTSGNKNGDGIPRIVITTPDGEDYEPLDLRWYENDWDEDEEETDDEDGEMHDLTTPWH</sequence>
<feature type="compositionally biased region" description="Low complexity" evidence="1">
    <location>
        <begin position="37"/>
        <end position="46"/>
    </location>
</feature>
<name>A0AAV9HJA5_9PEZI</name>
<organism evidence="2 3">
    <name type="scientific">Cladorrhinum samala</name>
    <dbReference type="NCBI Taxonomy" id="585594"/>
    <lineage>
        <taxon>Eukaryota</taxon>
        <taxon>Fungi</taxon>
        <taxon>Dikarya</taxon>
        <taxon>Ascomycota</taxon>
        <taxon>Pezizomycotina</taxon>
        <taxon>Sordariomycetes</taxon>
        <taxon>Sordariomycetidae</taxon>
        <taxon>Sordariales</taxon>
        <taxon>Podosporaceae</taxon>
        <taxon>Cladorrhinum</taxon>
    </lineage>
</organism>
<feature type="region of interest" description="Disordered" evidence="1">
    <location>
        <begin position="372"/>
        <end position="428"/>
    </location>
</feature>
<feature type="compositionally biased region" description="Low complexity" evidence="1">
    <location>
        <begin position="130"/>
        <end position="142"/>
    </location>
</feature>
<feature type="compositionally biased region" description="Polar residues" evidence="1">
    <location>
        <begin position="47"/>
        <end position="56"/>
    </location>
</feature>
<reference evidence="2" key="2">
    <citation type="submission" date="2023-06" db="EMBL/GenBank/DDBJ databases">
        <authorList>
            <consortium name="Lawrence Berkeley National Laboratory"/>
            <person name="Mondo S.J."/>
            <person name="Hensen N."/>
            <person name="Bonometti L."/>
            <person name="Westerberg I."/>
            <person name="Brannstrom I.O."/>
            <person name="Guillou S."/>
            <person name="Cros-Aarteil S."/>
            <person name="Calhoun S."/>
            <person name="Haridas S."/>
            <person name="Kuo A."/>
            <person name="Pangilinan J."/>
            <person name="Riley R."/>
            <person name="Labutti K."/>
            <person name="Andreopoulos B."/>
            <person name="Lipzen A."/>
            <person name="Chen C."/>
            <person name="Yanf M."/>
            <person name="Daum C."/>
            <person name="Ng V."/>
            <person name="Clum A."/>
            <person name="Steindorff A."/>
            <person name="Ohm R."/>
            <person name="Martin F."/>
            <person name="Silar P."/>
            <person name="Natvig D."/>
            <person name="Lalanne C."/>
            <person name="Gautier V."/>
            <person name="Ament-Velasquez S.L."/>
            <person name="Kruys A."/>
            <person name="Hutchinson M.I."/>
            <person name="Powell A.J."/>
            <person name="Barry K."/>
            <person name="Miller A.N."/>
            <person name="Grigoriev I.V."/>
            <person name="Debuchy R."/>
            <person name="Gladieux P."/>
            <person name="Thoren M.H."/>
            <person name="Johannesson H."/>
        </authorList>
    </citation>
    <scope>NUCLEOTIDE SEQUENCE</scope>
    <source>
        <strain evidence="2">PSN324</strain>
    </source>
</reference>
<keyword evidence="3" id="KW-1185">Reference proteome</keyword>
<gene>
    <name evidence="2" type="ORF">QBC42DRAFT_253074</name>
</gene>
<reference evidence="2" key="1">
    <citation type="journal article" date="2023" name="Mol. Phylogenet. Evol.">
        <title>Genome-scale phylogeny and comparative genomics of the fungal order Sordariales.</title>
        <authorList>
            <person name="Hensen N."/>
            <person name="Bonometti L."/>
            <person name="Westerberg I."/>
            <person name="Brannstrom I.O."/>
            <person name="Guillou S."/>
            <person name="Cros-Aarteil S."/>
            <person name="Calhoun S."/>
            <person name="Haridas S."/>
            <person name="Kuo A."/>
            <person name="Mondo S."/>
            <person name="Pangilinan J."/>
            <person name="Riley R."/>
            <person name="LaButti K."/>
            <person name="Andreopoulos B."/>
            <person name="Lipzen A."/>
            <person name="Chen C."/>
            <person name="Yan M."/>
            <person name="Daum C."/>
            <person name="Ng V."/>
            <person name="Clum A."/>
            <person name="Steindorff A."/>
            <person name="Ohm R.A."/>
            <person name="Martin F."/>
            <person name="Silar P."/>
            <person name="Natvig D.O."/>
            <person name="Lalanne C."/>
            <person name="Gautier V."/>
            <person name="Ament-Velasquez S.L."/>
            <person name="Kruys A."/>
            <person name="Hutchinson M.I."/>
            <person name="Powell A.J."/>
            <person name="Barry K."/>
            <person name="Miller A.N."/>
            <person name="Grigoriev I.V."/>
            <person name="Debuchy R."/>
            <person name="Gladieux P."/>
            <person name="Hiltunen Thoren M."/>
            <person name="Johannesson H."/>
        </authorList>
    </citation>
    <scope>NUCLEOTIDE SEQUENCE</scope>
    <source>
        <strain evidence="2">PSN324</strain>
    </source>
</reference>
<dbReference type="AlphaFoldDB" id="A0AAV9HJA5"/>
<feature type="compositionally biased region" description="Acidic residues" evidence="1">
    <location>
        <begin position="404"/>
        <end position="419"/>
    </location>
</feature>
<feature type="compositionally biased region" description="Polar residues" evidence="1">
    <location>
        <begin position="91"/>
        <end position="113"/>
    </location>
</feature>
<dbReference type="Proteomes" id="UP001321749">
    <property type="component" value="Unassembled WGS sequence"/>
</dbReference>